<keyword evidence="1" id="KW-0328">Glycosyltransferase</keyword>
<protein>
    <recommendedName>
        <fullName evidence="7">PARP16 N-terminal domain-containing protein</fullName>
    </recommendedName>
</protein>
<dbReference type="Pfam" id="PF18084">
    <property type="entry name" value="ARTD15_N"/>
    <property type="match status" value="1"/>
</dbReference>
<name>A0A7M7JN57_VARDE</name>
<dbReference type="PANTHER" id="PTHR21328">
    <property type="entry name" value="POLY ADP-RIBOSE POLYMERASE FAMILY, MEMBER PARP"/>
    <property type="match status" value="1"/>
</dbReference>
<evidence type="ECO:0000256" key="4">
    <source>
        <dbReference type="ARBA" id="ARBA00023027"/>
    </source>
</evidence>
<keyword evidence="3" id="KW-0548">Nucleotidyltransferase</keyword>
<dbReference type="CTD" id="54956"/>
<proteinExistence type="inferred from homology"/>
<dbReference type="AlphaFoldDB" id="A0A7M7JN57"/>
<keyword evidence="6" id="KW-0472">Membrane</keyword>
<evidence type="ECO:0000259" key="7">
    <source>
        <dbReference type="Pfam" id="PF18084"/>
    </source>
</evidence>
<dbReference type="KEGG" id="vde:111245584"/>
<dbReference type="OrthoDB" id="19501at2759"/>
<evidence type="ECO:0000313" key="9">
    <source>
        <dbReference type="Proteomes" id="UP000594260"/>
    </source>
</evidence>
<dbReference type="GeneID" id="111245584"/>
<dbReference type="EnsemblMetazoa" id="XM_022794119">
    <property type="protein sequence ID" value="XP_022649854"/>
    <property type="gene ID" value="LOC111245584"/>
</dbReference>
<dbReference type="InterPro" id="IPR051838">
    <property type="entry name" value="ARTD_PARP"/>
</dbReference>
<keyword evidence="2" id="KW-0808">Transferase</keyword>
<dbReference type="OMA" id="AYHGTHL"/>
<evidence type="ECO:0000256" key="2">
    <source>
        <dbReference type="ARBA" id="ARBA00022679"/>
    </source>
</evidence>
<dbReference type="GO" id="GO:0016757">
    <property type="term" value="F:glycosyltransferase activity"/>
    <property type="evidence" value="ECO:0007669"/>
    <property type="project" value="UniProtKB-KW"/>
</dbReference>
<keyword evidence="9" id="KW-1185">Reference proteome</keyword>
<comment type="similarity">
    <text evidence="5">Belongs to the ARTD/PARP family.</text>
</comment>
<accession>A0A7M7JN57</accession>
<evidence type="ECO:0000313" key="8">
    <source>
        <dbReference type="EnsemblMetazoa" id="XP_022649854"/>
    </source>
</evidence>
<feature type="domain" description="PARP16 N-terminal" evidence="7">
    <location>
        <begin position="28"/>
        <end position="104"/>
    </location>
</feature>
<organism evidence="8 9">
    <name type="scientific">Varroa destructor</name>
    <name type="common">Honeybee mite</name>
    <dbReference type="NCBI Taxonomy" id="109461"/>
    <lineage>
        <taxon>Eukaryota</taxon>
        <taxon>Metazoa</taxon>
        <taxon>Ecdysozoa</taxon>
        <taxon>Arthropoda</taxon>
        <taxon>Chelicerata</taxon>
        <taxon>Arachnida</taxon>
        <taxon>Acari</taxon>
        <taxon>Parasitiformes</taxon>
        <taxon>Mesostigmata</taxon>
        <taxon>Gamasina</taxon>
        <taxon>Dermanyssoidea</taxon>
        <taxon>Varroidae</taxon>
        <taxon>Varroa</taxon>
    </lineage>
</organism>
<keyword evidence="6" id="KW-1133">Transmembrane helix</keyword>
<dbReference type="Proteomes" id="UP000594260">
    <property type="component" value="Unplaced"/>
</dbReference>
<dbReference type="RefSeq" id="XP_022649854.1">
    <property type="nucleotide sequence ID" value="XM_022794119.1"/>
</dbReference>
<reference evidence="8" key="1">
    <citation type="submission" date="2021-01" db="UniProtKB">
        <authorList>
            <consortium name="EnsemblMetazoa"/>
        </authorList>
    </citation>
    <scope>IDENTIFICATION</scope>
</reference>
<evidence type="ECO:0000256" key="5">
    <source>
        <dbReference type="ARBA" id="ARBA00024347"/>
    </source>
</evidence>
<sequence>MSFTTKARTAARLPYTETADKLNLVLRAIHEDILGCECLLSILSGAIMSYRIDSVLRPYPPMFMKMDGEKDIDKLRETLNRTPRLRDMGRTSVDSDVIDLLHWCFCSLPFKVISRDKSLMPGADYLLEFVPSEQQERLFEKARLAASQSPLISAYHGTKIENVFSILNCGLLTYMNKVGIFGSGTYLTTEQRVAQMFTNRGPVWPRSSLGSHLRCVVVCDTIADHPDVRWTENNNKQNKHNVPDKYILVKNNSVLKVRYLMLYATKAPRQQGTPATLSPSRSRLWSFARNNISFLALMMYGFVLLCINLPSCKPLKQIWSKMYHNFE</sequence>
<dbReference type="InParanoid" id="A0A7M7JN57"/>
<evidence type="ECO:0000256" key="3">
    <source>
        <dbReference type="ARBA" id="ARBA00022695"/>
    </source>
</evidence>
<evidence type="ECO:0000256" key="1">
    <source>
        <dbReference type="ARBA" id="ARBA00022676"/>
    </source>
</evidence>
<keyword evidence="6" id="KW-0812">Transmembrane</keyword>
<feature type="transmembrane region" description="Helical" evidence="6">
    <location>
        <begin position="292"/>
        <end position="312"/>
    </location>
</feature>
<dbReference type="InterPro" id="IPR041400">
    <property type="entry name" value="PARP16_N"/>
</dbReference>
<evidence type="ECO:0000256" key="6">
    <source>
        <dbReference type="SAM" id="Phobius"/>
    </source>
</evidence>
<dbReference type="Gene3D" id="3.90.228.10">
    <property type="match status" value="1"/>
</dbReference>
<dbReference type="SUPFAM" id="SSF56399">
    <property type="entry name" value="ADP-ribosylation"/>
    <property type="match status" value="1"/>
</dbReference>
<dbReference type="GO" id="GO:0016779">
    <property type="term" value="F:nucleotidyltransferase activity"/>
    <property type="evidence" value="ECO:0007669"/>
    <property type="project" value="UniProtKB-KW"/>
</dbReference>
<dbReference type="FunCoup" id="A0A7M7JN57">
    <property type="interactions" value="90"/>
</dbReference>
<keyword evidence="4" id="KW-0520">NAD</keyword>